<sequence length="217" mass="25715">MTLLPDDRLRTLEAFLKRLPESVRKKIRAVTIDLKESWKKLIQRVLPEARVVADPFHGLREGSRRVDETRRVERRTGHRLPRWPLLKNEEDLTERQAKELATIRQHFRNVAQFHWVKEQLRDLYRAASLEEAKAILDRILFEAEGASDAALVQWGRTLKRWKNEILTYHTWRTTNGYTEGVHTKIKLLKRISYGFKNREVYVRKMLLAFVPLALLIA</sequence>
<dbReference type="InterPro" id="IPR047951">
    <property type="entry name" value="Transpos_ISL3"/>
</dbReference>
<dbReference type="PANTHER" id="PTHR33498">
    <property type="entry name" value="TRANSPOSASE FOR INSERTION SEQUENCE ELEMENT IS1557"/>
    <property type="match status" value="1"/>
</dbReference>
<reference evidence="2 3" key="1">
    <citation type="submission" date="2015-09" db="EMBL/GenBank/DDBJ databases">
        <title>Draft genome sequence of Hydrogenibacillus schlegelii DSM 2000.</title>
        <authorList>
            <person name="Hemp J."/>
        </authorList>
    </citation>
    <scope>NUCLEOTIDE SEQUENCE [LARGE SCALE GENOMIC DNA]</scope>
    <source>
        <strain evidence="2 3">MA 48</strain>
    </source>
</reference>
<name>A0A179IS36_HYDSH</name>
<dbReference type="EMBL" id="JXBB01000017">
    <property type="protein sequence ID" value="OAR04411.1"/>
    <property type="molecule type" value="Genomic_DNA"/>
</dbReference>
<proteinExistence type="predicted"/>
<protein>
    <recommendedName>
        <fullName evidence="1">Transposase IS204/IS1001/IS1096/IS1165 DDE domain-containing protein</fullName>
    </recommendedName>
</protein>
<dbReference type="Pfam" id="PF01610">
    <property type="entry name" value="DDE_Tnp_ISL3"/>
    <property type="match status" value="1"/>
</dbReference>
<evidence type="ECO:0000259" key="1">
    <source>
        <dbReference type="Pfam" id="PF01610"/>
    </source>
</evidence>
<dbReference type="InterPro" id="IPR002560">
    <property type="entry name" value="Transposase_DDE"/>
</dbReference>
<organism evidence="2 3">
    <name type="scientific">Hydrogenibacillus schlegelii</name>
    <name type="common">Bacillus schlegelii</name>
    <dbReference type="NCBI Taxonomy" id="1484"/>
    <lineage>
        <taxon>Bacteria</taxon>
        <taxon>Bacillati</taxon>
        <taxon>Bacillota</taxon>
        <taxon>Bacilli</taxon>
        <taxon>Bacillales</taxon>
        <taxon>Bacillales Family X. Incertae Sedis</taxon>
        <taxon>Hydrogenibacillus</taxon>
    </lineage>
</organism>
<accession>A0A179IS36</accession>
<dbReference type="Proteomes" id="UP000243024">
    <property type="component" value="Unassembled WGS sequence"/>
</dbReference>
<feature type="domain" description="Transposase IS204/IS1001/IS1096/IS1165 DDE" evidence="1">
    <location>
        <begin position="3"/>
        <end position="203"/>
    </location>
</feature>
<dbReference type="PANTHER" id="PTHR33498:SF1">
    <property type="entry name" value="TRANSPOSASE FOR INSERTION SEQUENCE ELEMENT IS1557"/>
    <property type="match status" value="1"/>
</dbReference>
<keyword evidence="3" id="KW-1185">Reference proteome</keyword>
<evidence type="ECO:0000313" key="3">
    <source>
        <dbReference type="Proteomes" id="UP000243024"/>
    </source>
</evidence>
<gene>
    <name evidence="2" type="ORF">SA87_02015</name>
</gene>
<comment type="caution">
    <text evidence="2">The sequence shown here is derived from an EMBL/GenBank/DDBJ whole genome shotgun (WGS) entry which is preliminary data.</text>
</comment>
<evidence type="ECO:0000313" key="2">
    <source>
        <dbReference type="EMBL" id="OAR04411.1"/>
    </source>
</evidence>
<dbReference type="AlphaFoldDB" id="A0A179IS36"/>
<dbReference type="STRING" id="1484.SA87_02015"/>